<dbReference type="EMBL" id="MF403008">
    <property type="protein sequence ID" value="AUZ95066.1"/>
    <property type="molecule type" value="Genomic_DNA"/>
</dbReference>
<dbReference type="Proteomes" id="UP000223025">
    <property type="component" value="Segment"/>
</dbReference>
<dbReference type="RefSeq" id="YP_009611962.1">
    <property type="nucleotide sequence ID" value="NC_042013.1"/>
</dbReference>
<protein>
    <submittedName>
        <fullName evidence="1">Uncharacterized protein</fullName>
    </submittedName>
</protein>
<proteinExistence type="predicted"/>
<accession>A0A2L0UZW5</accession>
<keyword evidence="2" id="KW-1185">Reference proteome</keyword>
<name>A0A2L0UZW5_9CAUD</name>
<dbReference type="GeneID" id="40088300"/>
<dbReference type="KEGG" id="vg:40088300"/>
<reference evidence="1 2" key="1">
    <citation type="submission" date="2017-06" db="EMBL/GenBank/DDBJ databases">
        <authorList>
            <person name="Kim H.J."/>
            <person name="Triplett B.A."/>
        </authorList>
    </citation>
    <scope>NUCLEOTIDE SEQUENCE [LARGE SCALE GENOMIC DNA]</scope>
</reference>
<organism evidence="1 2">
    <name type="scientific">Agrobacterium phage Atu_ph07</name>
    <dbReference type="NCBI Taxonomy" id="2024264"/>
    <lineage>
        <taxon>Viruses</taxon>
        <taxon>Duplodnaviria</taxon>
        <taxon>Heunggongvirae</taxon>
        <taxon>Uroviricota</taxon>
        <taxon>Caudoviricetes</taxon>
        <taxon>Polybotosvirus</taxon>
        <taxon>Polybotosvirus Atuph07</taxon>
    </lineage>
</organism>
<evidence type="ECO:0000313" key="1">
    <source>
        <dbReference type="EMBL" id="AUZ95066.1"/>
    </source>
</evidence>
<evidence type="ECO:0000313" key="2">
    <source>
        <dbReference type="Proteomes" id="UP000223025"/>
    </source>
</evidence>
<sequence length="49" mass="5822">MVLTKDDKIRYVVLSNKQHYNSVIKSFDSKWFKTLIVVHSKINEKAKIK</sequence>